<dbReference type="PANTHER" id="PTHR12888">
    <property type="entry name" value="PEROXISOME ASSEMBLY PROTEIN 12 PEROXIN-12"/>
    <property type="match status" value="1"/>
</dbReference>
<evidence type="ECO:0000256" key="6">
    <source>
        <dbReference type="ARBA" id="ARBA00022692"/>
    </source>
</evidence>
<keyword evidence="10" id="KW-0653">Protein transport</keyword>
<dbReference type="OrthoDB" id="107372at2759"/>
<dbReference type="InterPro" id="IPR013083">
    <property type="entry name" value="Znf_RING/FYVE/PHD"/>
</dbReference>
<evidence type="ECO:0000256" key="5">
    <source>
        <dbReference type="ARBA" id="ARBA00022448"/>
    </source>
</evidence>
<accession>A0A4C1U3H8</accession>
<protein>
    <recommendedName>
        <fullName evidence="4 15">Peroxisome assembly protein 12</fullName>
    </recommendedName>
    <alternativeName>
        <fullName evidence="14 15">Peroxin-12</fullName>
    </alternativeName>
</protein>
<evidence type="ECO:0000256" key="3">
    <source>
        <dbReference type="ARBA" id="ARBA00008704"/>
    </source>
</evidence>
<evidence type="ECO:0000256" key="10">
    <source>
        <dbReference type="ARBA" id="ARBA00022927"/>
    </source>
</evidence>
<dbReference type="Pfam" id="PF04757">
    <property type="entry name" value="Pex2_Pex12"/>
    <property type="match status" value="1"/>
</dbReference>
<evidence type="ECO:0000256" key="13">
    <source>
        <dbReference type="ARBA" id="ARBA00023140"/>
    </source>
</evidence>
<keyword evidence="11" id="KW-1133">Transmembrane helix</keyword>
<dbReference type="EMBL" id="BGZK01000122">
    <property type="protein sequence ID" value="GBP20820.1"/>
    <property type="molecule type" value="Genomic_DNA"/>
</dbReference>
<evidence type="ECO:0000256" key="14">
    <source>
        <dbReference type="ARBA" id="ARBA00029692"/>
    </source>
</evidence>
<organism evidence="17 18">
    <name type="scientific">Eumeta variegata</name>
    <name type="common">Bagworm moth</name>
    <name type="synonym">Eumeta japonica</name>
    <dbReference type="NCBI Taxonomy" id="151549"/>
    <lineage>
        <taxon>Eukaryota</taxon>
        <taxon>Metazoa</taxon>
        <taxon>Ecdysozoa</taxon>
        <taxon>Arthropoda</taxon>
        <taxon>Hexapoda</taxon>
        <taxon>Insecta</taxon>
        <taxon>Pterygota</taxon>
        <taxon>Neoptera</taxon>
        <taxon>Endopterygota</taxon>
        <taxon>Lepidoptera</taxon>
        <taxon>Glossata</taxon>
        <taxon>Ditrysia</taxon>
        <taxon>Tineoidea</taxon>
        <taxon>Psychidae</taxon>
        <taxon>Oiketicinae</taxon>
        <taxon>Eumeta</taxon>
    </lineage>
</organism>
<feature type="domain" description="RING-type" evidence="16">
    <location>
        <begin position="284"/>
        <end position="322"/>
    </location>
</feature>
<dbReference type="Proteomes" id="UP000299102">
    <property type="component" value="Unassembled WGS sequence"/>
</dbReference>
<dbReference type="Gene3D" id="3.30.40.10">
    <property type="entry name" value="Zinc/RING finger domain, C3HC4 (zinc finger)"/>
    <property type="match status" value="1"/>
</dbReference>
<dbReference type="PIRSF" id="PIRSF038074">
    <property type="entry name" value="Peroxisome_assembly_p12"/>
    <property type="match status" value="1"/>
</dbReference>
<dbReference type="FunFam" id="3.30.40.10:FF:000634">
    <property type="entry name" value="Peroxisome assembly protein 12"/>
    <property type="match status" value="1"/>
</dbReference>
<dbReference type="SMART" id="SM00184">
    <property type="entry name" value="RING"/>
    <property type="match status" value="1"/>
</dbReference>
<dbReference type="GO" id="GO:0006513">
    <property type="term" value="P:protein monoubiquitination"/>
    <property type="evidence" value="ECO:0007669"/>
    <property type="project" value="TreeGrafter"/>
</dbReference>
<dbReference type="GO" id="GO:0008270">
    <property type="term" value="F:zinc ion binding"/>
    <property type="evidence" value="ECO:0007669"/>
    <property type="project" value="UniProtKB-KW"/>
</dbReference>
<name>A0A4C1U3H8_EUMVA</name>
<comment type="caution">
    <text evidence="17">The sequence shown here is derived from an EMBL/GenBank/DDBJ whole genome shotgun (WGS) entry which is preliminary data.</text>
</comment>
<evidence type="ECO:0000259" key="16">
    <source>
        <dbReference type="SMART" id="SM00184"/>
    </source>
</evidence>
<gene>
    <name evidence="17" type="primary">PEX12</name>
    <name evidence="17" type="ORF">EVAR_14546_1</name>
</gene>
<dbReference type="GO" id="GO:0005778">
    <property type="term" value="C:peroxisomal membrane"/>
    <property type="evidence" value="ECO:0007669"/>
    <property type="project" value="UniProtKB-SubCell"/>
</dbReference>
<keyword evidence="9" id="KW-0862">Zinc</keyword>
<proteinExistence type="inferred from homology"/>
<comment type="pathway">
    <text evidence="2">Protein modification; protein ubiquitination.</text>
</comment>
<comment type="similarity">
    <text evidence="3 15">Belongs to the pex2/pex10/pex12 family.</text>
</comment>
<evidence type="ECO:0000256" key="15">
    <source>
        <dbReference type="PIRNR" id="PIRNR038074"/>
    </source>
</evidence>
<evidence type="ECO:0000256" key="2">
    <source>
        <dbReference type="ARBA" id="ARBA00004906"/>
    </source>
</evidence>
<dbReference type="GO" id="GO:1990429">
    <property type="term" value="C:peroxisomal importomer complex"/>
    <property type="evidence" value="ECO:0007669"/>
    <property type="project" value="TreeGrafter"/>
</dbReference>
<dbReference type="CDD" id="cd16451">
    <property type="entry name" value="mRING_PEX12"/>
    <property type="match status" value="1"/>
</dbReference>
<evidence type="ECO:0000256" key="9">
    <source>
        <dbReference type="ARBA" id="ARBA00022833"/>
    </source>
</evidence>
<dbReference type="InterPro" id="IPR006845">
    <property type="entry name" value="Pex_N"/>
</dbReference>
<dbReference type="InterPro" id="IPR001841">
    <property type="entry name" value="Znf_RING"/>
</dbReference>
<evidence type="ECO:0000256" key="12">
    <source>
        <dbReference type="ARBA" id="ARBA00023136"/>
    </source>
</evidence>
<evidence type="ECO:0000256" key="4">
    <source>
        <dbReference type="ARBA" id="ARBA00018980"/>
    </source>
</evidence>
<dbReference type="STRING" id="151549.A0A4C1U3H8"/>
<keyword evidence="7" id="KW-0479">Metal-binding</keyword>
<dbReference type="GO" id="GO:0016558">
    <property type="term" value="P:protein import into peroxisome matrix"/>
    <property type="evidence" value="ECO:0007669"/>
    <property type="project" value="UniProtKB-UniRule"/>
</dbReference>
<comment type="function">
    <text evidence="15">Component of a retrotranslocation channel required for peroxisome organization by mediating export of the PEX5 receptor from peroxisomes to the cytosol, thereby promoting PEX5 recycling.</text>
</comment>
<evidence type="ECO:0000256" key="1">
    <source>
        <dbReference type="ARBA" id="ARBA00004585"/>
    </source>
</evidence>
<evidence type="ECO:0000256" key="7">
    <source>
        <dbReference type="ARBA" id="ARBA00022723"/>
    </source>
</evidence>
<evidence type="ECO:0000256" key="8">
    <source>
        <dbReference type="ARBA" id="ARBA00022771"/>
    </source>
</evidence>
<dbReference type="AlphaFoldDB" id="A0A4C1U3H8"/>
<reference evidence="17 18" key="1">
    <citation type="journal article" date="2019" name="Commun. Biol.">
        <title>The bagworm genome reveals a unique fibroin gene that provides high tensile strength.</title>
        <authorList>
            <person name="Kono N."/>
            <person name="Nakamura H."/>
            <person name="Ohtoshi R."/>
            <person name="Tomita M."/>
            <person name="Numata K."/>
            <person name="Arakawa K."/>
        </authorList>
    </citation>
    <scope>NUCLEOTIDE SEQUENCE [LARGE SCALE GENOMIC DNA]</scope>
</reference>
<evidence type="ECO:0000313" key="18">
    <source>
        <dbReference type="Proteomes" id="UP000299102"/>
    </source>
</evidence>
<keyword evidence="6" id="KW-0812">Transmembrane</keyword>
<comment type="subcellular location">
    <subcellularLocation>
        <location evidence="1">Peroxisome membrane</location>
        <topology evidence="1">Multi-pass membrane protein</topology>
    </subcellularLocation>
</comment>
<evidence type="ECO:0000256" key="11">
    <source>
        <dbReference type="ARBA" id="ARBA00022989"/>
    </source>
</evidence>
<evidence type="ECO:0000313" key="17">
    <source>
        <dbReference type="EMBL" id="GBP20820.1"/>
    </source>
</evidence>
<dbReference type="GO" id="GO:0004842">
    <property type="term" value="F:ubiquitin-protein transferase activity"/>
    <property type="evidence" value="ECO:0007669"/>
    <property type="project" value="TreeGrafter"/>
</dbReference>
<keyword evidence="12 15" id="KW-0472">Membrane</keyword>
<keyword evidence="18" id="KW-1185">Reference proteome</keyword>
<keyword evidence="8" id="KW-0863">Zinc-finger</keyword>
<keyword evidence="5" id="KW-0813">Transport</keyword>
<dbReference type="PANTHER" id="PTHR12888:SF0">
    <property type="entry name" value="PEROXISOME ASSEMBLY PROTEIN 12"/>
    <property type="match status" value="1"/>
</dbReference>
<dbReference type="SUPFAM" id="SSF57850">
    <property type="entry name" value="RING/U-box"/>
    <property type="match status" value="1"/>
</dbReference>
<sequence>MAAYAAHLTRTASGAPGVFTLAAQDALADTVKPALRRLLEYASERKDERTTWAKWALNWYDELYLALDALLQYHYLQHYAASFAESFYGLWRVPVGTKASDFADGHRLPPHLERASLILLILVPYIRDRATYFVEHWRDQYIEGNLPKGISGRARLAAVHTHTALHTVYECAKLVQMCRYVCGVTGAHAPALAALGLRLTSAPSPVDDHSWRDLWRHITSGNFREAHVSAGMVFGIVLRTVELGAFLVQFLRWWEGRADAAPATLPVPPVPTPRPELKRAANVCPLCLRPWRTPTVLPVSGYVFCYGCIERHLREHSACPVTRLPARSATLVRLYINS</sequence>
<keyword evidence="13 15" id="KW-0576">Peroxisome</keyword>
<dbReference type="InterPro" id="IPR017375">
    <property type="entry name" value="PEX12"/>
</dbReference>